<protein>
    <submittedName>
        <fullName evidence="1">Uncharacterized protein</fullName>
    </submittedName>
</protein>
<evidence type="ECO:0000313" key="2">
    <source>
        <dbReference type="Proteomes" id="UP000233551"/>
    </source>
</evidence>
<dbReference type="AlphaFoldDB" id="A0A2I0J2U0"/>
<reference evidence="1 2" key="1">
    <citation type="submission" date="2017-11" db="EMBL/GenBank/DDBJ databases">
        <title>De-novo sequencing of pomegranate (Punica granatum L.) genome.</title>
        <authorList>
            <person name="Akparov Z."/>
            <person name="Amiraslanov A."/>
            <person name="Hajiyeva S."/>
            <person name="Abbasov M."/>
            <person name="Kaur K."/>
            <person name="Hamwieh A."/>
            <person name="Solovyev V."/>
            <person name="Salamov A."/>
            <person name="Braich B."/>
            <person name="Kosarev P."/>
            <person name="Mahmoud A."/>
            <person name="Hajiyev E."/>
            <person name="Babayeva S."/>
            <person name="Izzatullayeva V."/>
            <person name="Mammadov A."/>
            <person name="Mammadov A."/>
            <person name="Sharifova S."/>
            <person name="Ojaghi J."/>
            <person name="Eynullazada K."/>
            <person name="Bayramov B."/>
            <person name="Abdulazimova A."/>
            <person name="Shahmuradov I."/>
        </authorList>
    </citation>
    <scope>NUCLEOTIDE SEQUENCE [LARGE SCALE GENOMIC DNA]</scope>
    <source>
        <strain evidence="2">cv. AG2017</strain>
        <tissue evidence="1">Leaf</tissue>
    </source>
</reference>
<proteinExistence type="predicted"/>
<accession>A0A2I0J2U0</accession>
<name>A0A2I0J2U0_PUNGR</name>
<sequence>MQNSTNCVLNLIKYGQIGKEGWVLDFQDTSCTGSNAPKPSITGSNLPHTPSACNPSAESGLASTYYLAPSSVYVEDDLDRVSKLWPDMTQELDRSYGYHGNQTTLLLSVGSVGPDPRLFEPALP</sequence>
<dbReference type="Proteomes" id="UP000233551">
    <property type="component" value="Unassembled WGS sequence"/>
</dbReference>
<dbReference type="EMBL" id="PGOL01002103">
    <property type="protein sequence ID" value="PKI50548.1"/>
    <property type="molecule type" value="Genomic_DNA"/>
</dbReference>
<keyword evidence="2" id="KW-1185">Reference proteome</keyword>
<evidence type="ECO:0000313" key="1">
    <source>
        <dbReference type="EMBL" id="PKI50548.1"/>
    </source>
</evidence>
<gene>
    <name evidence="1" type="ORF">CRG98_029054</name>
</gene>
<comment type="caution">
    <text evidence="1">The sequence shown here is derived from an EMBL/GenBank/DDBJ whole genome shotgun (WGS) entry which is preliminary data.</text>
</comment>
<organism evidence="1 2">
    <name type="scientific">Punica granatum</name>
    <name type="common">Pomegranate</name>
    <dbReference type="NCBI Taxonomy" id="22663"/>
    <lineage>
        <taxon>Eukaryota</taxon>
        <taxon>Viridiplantae</taxon>
        <taxon>Streptophyta</taxon>
        <taxon>Embryophyta</taxon>
        <taxon>Tracheophyta</taxon>
        <taxon>Spermatophyta</taxon>
        <taxon>Magnoliopsida</taxon>
        <taxon>eudicotyledons</taxon>
        <taxon>Gunneridae</taxon>
        <taxon>Pentapetalae</taxon>
        <taxon>rosids</taxon>
        <taxon>malvids</taxon>
        <taxon>Myrtales</taxon>
        <taxon>Lythraceae</taxon>
        <taxon>Punica</taxon>
    </lineage>
</organism>